<sequence length="352" mass="37604">MRRMFPKLSVDFRFCSLPSTMPTDHYLSWALDTEADDVHEVFLSGIHPSLVDDDLALCVKLERVAATVQDAPRGTRESPEKVRLGVCSDDDGDDEEFLDAVRGQCLADGVLFRHDASLWADGGDEAPADAEATPTPLQTAGCGAPLSEVRLPELERLSMDVVDESDENGIGIDAGCLGICEEPSEMRESGSDVSEMCQGRGLEPMDCVPGGSSSPGCYLAPEAVEEVVVSLTTPLETSPGSEGCTSVLDQASEDHLALVDNGRGDAPREEVCRRDSFSAESPAGEISSGESSHKNVVTHELCQEDPSQEDLLQEDSLLEGPSLQGPAPADLSQVDSSQKGLCQKTLHMRTLL</sequence>
<name>A0A6P8ZS03_THRPL</name>
<protein>
    <submittedName>
        <fullName evidence="3">Uncharacterized protein LOC117649395 isoform X2</fullName>
    </submittedName>
</protein>
<evidence type="ECO:0000313" key="3">
    <source>
        <dbReference type="RefSeq" id="XP_034247983.1"/>
    </source>
</evidence>
<organism evidence="3">
    <name type="scientific">Thrips palmi</name>
    <name type="common">Melon thrips</name>
    <dbReference type="NCBI Taxonomy" id="161013"/>
    <lineage>
        <taxon>Eukaryota</taxon>
        <taxon>Metazoa</taxon>
        <taxon>Ecdysozoa</taxon>
        <taxon>Arthropoda</taxon>
        <taxon>Hexapoda</taxon>
        <taxon>Insecta</taxon>
        <taxon>Pterygota</taxon>
        <taxon>Neoptera</taxon>
        <taxon>Paraneoptera</taxon>
        <taxon>Thysanoptera</taxon>
        <taxon>Terebrantia</taxon>
        <taxon>Thripoidea</taxon>
        <taxon>Thripidae</taxon>
        <taxon>Thrips</taxon>
    </lineage>
</organism>
<dbReference type="Proteomes" id="UP000515158">
    <property type="component" value="Unplaced"/>
</dbReference>
<evidence type="ECO:0000256" key="1">
    <source>
        <dbReference type="SAM" id="MobiDB-lite"/>
    </source>
</evidence>
<feature type="compositionally biased region" description="Acidic residues" evidence="1">
    <location>
        <begin position="306"/>
        <end position="317"/>
    </location>
</feature>
<dbReference type="AlphaFoldDB" id="A0A6P8ZS03"/>
<accession>A0A6P8ZS03</accession>
<dbReference type="InParanoid" id="A0A6P8ZS03"/>
<dbReference type="GeneID" id="117649395"/>
<feature type="region of interest" description="Disordered" evidence="1">
    <location>
        <begin position="122"/>
        <end position="141"/>
    </location>
</feature>
<keyword evidence="2" id="KW-1185">Reference proteome</keyword>
<evidence type="ECO:0000313" key="2">
    <source>
        <dbReference type="Proteomes" id="UP000515158"/>
    </source>
</evidence>
<reference evidence="3" key="1">
    <citation type="submission" date="2025-08" db="UniProtKB">
        <authorList>
            <consortium name="RefSeq"/>
        </authorList>
    </citation>
    <scope>IDENTIFICATION</scope>
    <source>
        <tissue evidence="3">Total insect</tissue>
    </source>
</reference>
<feature type="region of interest" description="Disordered" evidence="1">
    <location>
        <begin position="274"/>
        <end position="340"/>
    </location>
</feature>
<gene>
    <name evidence="3" type="primary">LOC117649395</name>
</gene>
<dbReference type="RefSeq" id="XP_034247983.1">
    <property type="nucleotide sequence ID" value="XM_034392092.1"/>
</dbReference>
<proteinExistence type="predicted"/>